<dbReference type="Pfam" id="PF01969">
    <property type="entry name" value="Ni_insertion"/>
    <property type="match status" value="1"/>
</dbReference>
<dbReference type="PANTHER" id="PTHR36566:SF1">
    <property type="entry name" value="PYRIDINIUM-3,5-BISTHIOCARBOXYLIC ACID MONONUCLEOTIDE NICKEL INSERTION PROTEIN"/>
    <property type="match status" value="1"/>
</dbReference>
<protein>
    <recommendedName>
        <fullName evidence="4">Nickel pincer cofactor biosynthesis protein LarC</fullName>
    </recommendedName>
</protein>
<name>A0A0D8FTF5_9ACTN</name>
<keyword evidence="3" id="KW-1185">Reference proteome</keyword>
<dbReference type="EMBL" id="JXUW01000014">
    <property type="protein sequence ID" value="KJE76565.1"/>
    <property type="molecule type" value="Genomic_DNA"/>
</dbReference>
<dbReference type="Proteomes" id="UP000032336">
    <property type="component" value="Unassembled WGS sequence"/>
</dbReference>
<comment type="caution">
    <text evidence="2">The sequence shown here is derived from an EMBL/GenBank/DDBJ whole genome shotgun (WGS) entry which is preliminary data.</text>
</comment>
<accession>A0A0D8FTF5</accession>
<dbReference type="PANTHER" id="PTHR36566">
    <property type="entry name" value="NICKEL INSERTION PROTEIN-RELATED"/>
    <property type="match status" value="1"/>
</dbReference>
<organism evidence="2 3">
    <name type="scientific">Ferrimicrobium acidiphilum DSM 19497</name>
    <dbReference type="NCBI Taxonomy" id="1121877"/>
    <lineage>
        <taxon>Bacteria</taxon>
        <taxon>Bacillati</taxon>
        <taxon>Actinomycetota</taxon>
        <taxon>Acidimicrobiia</taxon>
        <taxon>Acidimicrobiales</taxon>
        <taxon>Acidimicrobiaceae</taxon>
        <taxon>Ferrimicrobium</taxon>
    </lineage>
</organism>
<dbReference type="Gene3D" id="3.30.70.1380">
    <property type="entry name" value="Transcriptional regulatory protein pf0864 domain like"/>
    <property type="match status" value="1"/>
</dbReference>
<evidence type="ECO:0008006" key="4">
    <source>
        <dbReference type="Google" id="ProtNLM"/>
    </source>
</evidence>
<dbReference type="eggNOG" id="COG1641">
    <property type="taxonomic scope" value="Bacteria"/>
</dbReference>
<dbReference type="InterPro" id="IPR002822">
    <property type="entry name" value="Ni_insertion"/>
</dbReference>
<reference evidence="2 3" key="1">
    <citation type="submission" date="2015-01" db="EMBL/GenBank/DDBJ databases">
        <title>Draft genome of the acidophilic iron oxidizer Ferrimicrobium acidiphilum strain T23.</title>
        <authorList>
            <person name="Poehlein A."/>
            <person name="Eisen S."/>
            <person name="Schloemann M."/>
            <person name="Johnson B.D."/>
            <person name="Daniel R."/>
            <person name="Muehling M."/>
        </authorList>
    </citation>
    <scope>NUCLEOTIDE SEQUENCE [LARGE SCALE GENOMIC DNA]</scope>
    <source>
        <strain evidence="2 3">T23</strain>
    </source>
</reference>
<proteinExistence type="predicted"/>
<evidence type="ECO:0000256" key="1">
    <source>
        <dbReference type="ARBA" id="ARBA00022596"/>
    </source>
</evidence>
<gene>
    <name evidence="2" type="ORF">FEAC_16440</name>
</gene>
<evidence type="ECO:0000313" key="2">
    <source>
        <dbReference type="EMBL" id="KJE76565.1"/>
    </source>
</evidence>
<evidence type="ECO:0000313" key="3">
    <source>
        <dbReference type="Proteomes" id="UP000032336"/>
    </source>
</evidence>
<keyword evidence="1" id="KW-0533">Nickel</keyword>
<sequence length="377" mass="39535">MAALAEATHSFNELETLFAPLSRWCSLEFEEVDRSSLRAIHCQVKLTPDAPSLSLEELRSRIGELLDASNGVEIAMTALDLIAAAEVEVHGGGVHLHELASVDTLVDLVGTAYLCAIARIDAISIMPVGINFGSMEMAHGQLPLPGPAVLSLLAKAGLQVVAGPGHESVTPTGAALLSSLAGVFPAGTGTGTIVGVGYGAGIRDTPSLANVCQVVIVDDLATVASAPWFESIGVIETYLDDVSAELLGAFVQESLGVGALDAYVTPATGKKSRPGGVLTVLVDPSDLATMVTRVQRSLGVPGVRFRLQQRSRLHPKFVEVKFEGHTLMVKVTSVGAKPEFEDLQRVGRELSIPLGELRDRVMAVYLAGVAHGGEVEH</sequence>
<dbReference type="AlphaFoldDB" id="A0A0D8FTF5"/>
<dbReference type="STRING" id="1121877.FEAC_16440"/>